<dbReference type="InterPro" id="IPR002156">
    <property type="entry name" value="RNaseH_domain"/>
</dbReference>
<dbReference type="EMBL" id="CACSLK010024474">
    <property type="protein sequence ID" value="CAA0822963.1"/>
    <property type="molecule type" value="Genomic_DNA"/>
</dbReference>
<dbReference type="Gene3D" id="3.30.70.270">
    <property type="match status" value="1"/>
</dbReference>
<dbReference type="InterPro" id="IPR043502">
    <property type="entry name" value="DNA/RNA_pol_sf"/>
</dbReference>
<dbReference type="PANTHER" id="PTHR48475:SF2">
    <property type="entry name" value="RIBONUCLEASE H"/>
    <property type="match status" value="1"/>
</dbReference>
<dbReference type="AlphaFoldDB" id="A0A9N7N6A6"/>
<sequence length="280" mass="30804">VNPEKMRVVIEMQPPTKVKEVQILTGRIAGLSRFISKVAEKSGPLFKTLRKSSKFQWTEEAQKAFGELNRVLVDLPLLAKPAQGEDLVLYVSISETAVSSVLLREEGTTQFPIYYVSKVMQGAERRYSEIEKGALAVVVTVRKLRPYFLGHKVKVRTNMPLEETLGRPSVSGRLVKWAVELSEYTITYEPRRAIKAQALADFIQEGTKESGGSEGVWQVFADGSVSRVGGGLGIVLMSPKGDSLEFAVKVAYQISNNEAEYEAVIKGLKLALNGGARAVQ</sequence>
<dbReference type="PANTHER" id="PTHR48475">
    <property type="entry name" value="RIBONUCLEASE H"/>
    <property type="match status" value="1"/>
</dbReference>
<dbReference type="InterPro" id="IPR012337">
    <property type="entry name" value="RNaseH-like_sf"/>
</dbReference>
<dbReference type="GO" id="GO:0004523">
    <property type="term" value="F:RNA-DNA hybrid ribonuclease activity"/>
    <property type="evidence" value="ECO:0007669"/>
    <property type="project" value="InterPro"/>
</dbReference>
<dbReference type="OrthoDB" id="1934793at2759"/>
<dbReference type="Proteomes" id="UP001153555">
    <property type="component" value="Unassembled WGS sequence"/>
</dbReference>
<accession>A0A9N7N6A6</accession>
<name>A0A9N7N6A6_STRHE</name>
<dbReference type="PROSITE" id="PS50879">
    <property type="entry name" value="RNASE_H_1"/>
    <property type="match status" value="1"/>
</dbReference>
<dbReference type="Gene3D" id="3.10.20.370">
    <property type="match status" value="1"/>
</dbReference>
<evidence type="ECO:0000259" key="1">
    <source>
        <dbReference type="PROSITE" id="PS50879"/>
    </source>
</evidence>
<keyword evidence="3" id="KW-1185">Reference proteome</keyword>
<dbReference type="InterPro" id="IPR043128">
    <property type="entry name" value="Rev_trsase/Diguanyl_cyclase"/>
</dbReference>
<dbReference type="Pfam" id="PF13456">
    <property type="entry name" value="RVT_3"/>
    <property type="match status" value="1"/>
</dbReference>
<organism evidence="2 3">
    <name type="scientific">Striga hermonthica</name>
    <name type="common">Purple witchweed</name>
    <name type="synonym">Buchnera hermonthica</name>
    <dbReference type="NCBI Taxonomy" id="68872"/>
    <lineage>
        <taxon>Eukaryota</taxon>
        <taxon>Viridiplantae</taxon>
        <taxon>Streptophyta</taxon>
        <taxon>Embryophyta</taxon>
        <taxon>Tracheophyta</taxon>
        <taxon>Spermatophyta</taxon>
        <taxon>Magnoliopsida</taxon>
        <taxon>eudicotyledons</taxon>
        <taxon>Gunneridae</taxon>
        <taxon>Pentapetalae</taxon>
        <taxon>asterids</taxon>
        <taxon>lamiids</taxon>
        <taxon>Lamiales</taxon>
        <taxon>Orobanchaceae</taxon>
        <taxon>Buchnereae</taxon>
        <taxon>Striga</taxon>
    </lineage>
</organism>
<feature type="domain" description="RNase H type-1" evidence="1">
    <location>
        <begin position="213"/>
        <end position="280"/>
    </location>
</feature>
<dbReference type="InterPro" id="IPR041577">
    <property type="entry name" value="RT_RNaseH_2"/>
</dbReference>
<gene>
    <name evidence="2" type="ORF">SHERM_20189</name>
</gene>
<evidence type="ECO:0000313" key="3">
    <source>
        <dbReference type="Proteomes" id="UP001153555"/>
    </source>
</evidence>
<dbReference type="InterPro" id="IPR036397">
    <property type="entry name" value="RNaseH_sf"/>
</dbReference>
<proteinExistence type="predicted"/>
<comment type="caution">
    <text evidence="2">The sequence shown here is derived from an EMBL/GenBank/DDBJ whole genome shotgun (WGS) entry which is preliminary data.</text>
</comment>
<dbReference type="SUPFAM" id="SSF56672">
    <property type="entry name" value="DNA/RNA polymerases"/>
    <property type="match status" value="1"/>
</dbReference>
<dbReference type="SUPFAM" id="SSF53098">
    <property type="entry name" value="Ribonuclease H-like"/>
    <property type="match status" value="1"/>
</dbReference>
<protein>
    <recommendedName>
        <fullName evidence="1">RNase H type-1 domain-containing protein</fullName>
    </recommendedName>
</protein>
<dbReference type="Gene3D" id="3.30.420.10">
    <property type="entry name" value="Ribonuclease H-like superfamily/Ribonuclease H"/>
    <property type="match status" value="1"/>
</dbReference>
<dbReference type="GO" id="GO:0003676">
    <property type="term" value="F:nucleic acid binding"/>
    <property type="evidence" value="ECO:0007669"/>
    <property type="project" value="InterPro"/>
</dbReference>
<feature type="non-terminal residue" evidence="2">
    <location>
        <position position="1"/>
    </location>
</feature>
<evidence type="ECO:0000313" key="2">
    <source>
        <dbReference type="EMBL" id="CAA0822963.1"/>
    </source>
</evidence>
<dbReference type="Pfam" id="PF17919">
    <property type="entry name" value="RT_RNaseH_2"/>
    <property type="match status" value="1"/>
</dbReference>
<reference evidence="2" key="1">
    <citation type="submission" date="2019-12" db="EMBL/GenBank/DDBJ databases">
        <authorList>
            <person name="Scholes J."/>
        </authorList>
    </citation>
    <scope>NUCLEOTIDE SEQUENCE</scope>
</reference>
<feature type="non-terminal residue" evidence="2">
    <location>
        <position position="280"/>
    </location>
</feature>